<dbReference type="EMBL" id="CP000478">
    <property type="protein sequence ID" value="ABK16681.1"/>
    <property type="molecule type" value="Genomic_DNA"/>
</dbReference>
<gene>
    <name evidence="1" type="ordered locus">Sfum_0986</name>
</gene>
<dbReference type="RefSeq" id="WP_011697852.1">
    <property type="nucleotide sequence ID" value="NC_008554.1"/>
</dbReference>
<protein>
    <recommendedName>
        <fullName evidence="3">Peroxiredoxin family protein</fullName>
    </recommendedName>
</protein>
<dbReference type="AlphaFoldDB" id="A0LGX9"/>
<dbReference type="Pfam" id="PF13686">
    <property type="entry name" value="DrsE_2"/>
    <property type="match status" value="1"/>
</dbReference>
<dbReference type="SUPFAM" id="SSF75169">
    <property type="entry name" value="DsrEFH-like"/>
    <property type="match status" value="1"/>
</dbReference>
<name>A0LGX9_SYNFM</name>
<dbReference type="PANTHER" id="PTHR34655:SF2">
    <property type="entry name" value="PEROXIREDOXIN FAMILY PROTEIN"/>
    <property type="match status" value="1"/>
</dbReference>
<keyword evidence="2" id="KW-1185">Reference proteome</keyword>
<dbReference type="PANTHER" id="PTHR34655">
    <property type="entry name" value="CONSERVED WITHIN P. AEROPHILUM"/>
    <property type="match status" value="1"/>
</dbReference>
<dbReference type="InterPro" id="IPR032836">
    <property type="entry name" value="DsrE2-like"/>
</dbReference>
<dbReference type="InParanoid" id="A0LGX9"/>
<evidence type="ECO:0008006" key="3">
    <source>
        <dbReference type="Google" id="ProtNLM"/>
    </source>
</evidence>
<evidence type="ECO:0000313" key="2">
    <source>
        <dbReference type="Proteomes" id="UP000001784"/>
    </source>
</evidence>
<dbReference type="InterPro" id="IPR027396">
    <property type="entry name" value="DsrEFH-like"/>
</dbReference>
<dbReference type="KEGG" id="sfu:Sfum_0986"/>
<dbReference type="HOGENOM" id="CLU_094970_1_1_7"/>
<organism evidence="1 2">
    <name type="scientific">Syntrophobacter fumaroxidans (strain DSM 10017 / MPOB)</name>
    <dbReference type="NCBI Taxonomy" id="335543"/>
    <lineage>
        <taxon>Bacteria</taxon>
        <taxon>Pseudomonadati</taxon>
        <taxon>Thermodesulfobacteriota</taxon>
        <taxon>Syntrophobacteria</taxon>
        <taxon>Syntrophobacterales</taxon>
        <taxon>Syntrophobacteraceae</taxon>
        <taxon>Syntrophobacter</taxon>
    </lineage>
</organism>
<reference evidence="1 2" key="1">
    <citation type="submission" date="2006-10" db="EMBL/GenBank/DDBJ databases">
        <title>Complete sequence of Syntrophobacter fumaroxidans MPOB.</title>
        <authorList>
            <consortium name="US DOE Joint Genome Institute"/>
            <person name="Copeland A."/>
            <person name="Lucas S."/>
            <person name="Lapidus A."/>
            <person name="Barry K."/>
            <person name="Detter J.C."/>
            <person name="Glavina del Rio T."/>
            <person name="Hammon N."/>
            <person name="Israni S."/>
            <person name="Pitluck S."/>
            <person name="Goltsman E.G."/>
            <person name="Martinez M."/>
            <person name="Schmutz J."/>
            <person name="Larimer F."/>
            <person name="Land M."/>
            <person name="Hauser L."/>
            <person name="Kyrpides N."/>
            <person name="Kim E."/>
            <person name="Boone D.R."/>
            <person name="Brockman F."/>
            <person name="Culley D."/>
            <person name="Ferry J."/>
            <person name="Gunsalus R."/>
            <person name="McInerney M.J."/>
            <person name="Morrison M."/>
            <person name="Plugge C."/>
            <person name="Rohlin L."/>
            <person name="Scholten J."/>
            <person name="Sieber J."/>
            <person name="Stams A.J.M."/>
            <person name="Worm P."/>
            <person name="Henstra A.M."/>
            <person name="Richardson P."/>
        </authorList>
    </citation>
    <scope>NUCLEOTIDE SEQUENCE [LARGE SCALE GENOMIC DNA]</scope>
    <source>
        <strain evidence="2">DSM 10017 / MPOB</strain>
    </source>
</reference>
<dbReference type="Gene3D" id="3.40.1260.10">
    <property type="entry name" value="DsrEFH-like"/>
    <property type="match status" value="1"/>
</dbReference>
<dbReference type="OrthoDB" id="9802028at2"/>
<dbReference type="eggNOG" id="COG2210">
    <property type="taxonomic scope" value="Bacteria"/>
</dbReference>
<accession>A0LGX9</accession>
<evidence type="ECO:0000313" key="1">
    <source>
        <dbReference type="EMBL" id="ABK16681.1"/>
    </source>
</evidence>
<sequence>MAEENKPATRNSSENSDEKVSCTFICSRDTLDGAYPALILGINAARMGMESTIFYTFMGINVIRKGGGDRCRFIPPGTMGALPGMAMVATRMMEKKVEAAGIPSICELLEMAQLEGVHLVACKMTVDMMGIDPGEFLEGVEIQTAEDYLKHAVDCRINMFT</sequence>
<proteinExistence type="predicted"/>
<dbReference type="STRING" id="335543.Sfum_0986"/>
<dbReference type="Proteomes" id="UP000001784">
    <property type="component" value="Chromosome"/>
</dbReference>